<keyword evidence="2" id="KW-1003">Cell membrane</keyword>
<evidence type="ECO:0000256" key="3">
    <source>
        <dbReference type="ARBA" id="ARBA00022692"/>
    </source>
</evidence>
<dbReference type="Proteomes" id="UP000184501">
    <property type="component" value="Unassembled WGS sequence"/>
</dbReference>
<reference evidence="9 10" key="1">
    <citation type="submission" date="2016-11" db="EMBL/GenBank/DDBJ databases">
        <authorList>
            <person name="Jaros S."/>
            <person name="Januszkiewicz K."/>
            <person name="Wedrychowicz H."/>
        </authorList>
    </citation>
    <scope>NUCLEOTIDE SEQUENCE [LARGE SCALE GENOMIC DNA]</scope>
    <source>
        <strain evidence="9 10">DSM 44523</strain>
    </source>
</reference>
<dbReference type="RefSeq" id="WP_073480677.1">
    <property type="nucleotide sequence ID" value="NZ_FQVN01000002.1"/>
</dbReference>
<evidence type="ECO:0000256" key="1">
    <source>
        <dbReference type="ARBA" id="ARBA00004651"/>
    </source>
</evidence>
<dbReference type="EMBL" id="FQVN01000002">
    <property type="protein sequence ID" value="SHF07901.1"/>
    <property type="molecule type" value="Genomic_DNA"/>
</dbReference>
<keyword evidence="4 7" id="KW-1133">Transmembrane helix</keyword>
<comment type="subcellular location">
    <subcellularLocation>
        <location evidence="1">Cell membrane</location>
        <topology evidence="1">Multi-pass membrane protein</topology>
    </subcellularLocation>
</comment>
<feature type="transmembrane region" description="Helical" evidence="7">
    <location>
        <begin position="397"/>
        <end position="417"/>
    </location>
</feature>
<evidence type="ECO:0000313" key="9">
    <source>
        <dbReference type="EMBL" id="SHF07901.1"/>
    </source>
</evidence>
<feature type="transmembrane region" description="Helical" evidence="7">
    <location>
        <begin position="423"/>
        <end position="447"/>
    </location>
</feature>
<keyword evidence="3 7" id="KW-0812">Transmembrane</keyword>
<dbReference type="OrthoDB" id="3405625at2"/>
<proteinExistence type="inferred from homology"/>
<dbReference type="InterPro" id="IPR003838">
    <property type="entry name" value="ABC3_permease_C"/>
</dbReference>
<evidence type="ECO:0000259" key="8">
    <source>
        <dbReference type="Pfam" id="PF02687"/>
    </source>
</evidence>
<evidence type="ECO:0000256" key="7">
    <source>
        <dbReference type="SAM" id="Phobius"/>
    </source>
</evidence>
<feature type="transmembrane region" description="Helical" evidence="7">
    <location>
        <begin position="472"/>
        <end position="495"/>
    </location>
</feature>
<dbReference type="PANTHER" id="PTHR30572:SF4">
    <property type="entry name" value="ABC TRANSPORTER PERMEASE YTRF"/>
    <property type="match status" value="1"/>
</dbReference>
<name>A0A1M4YQA8_STRHI</name>
<gene>
    <name evidence="9" type="ORF">SAMN05444320_102443</name>
</gene>
<dbReference type="PANTHER" id="PTHR30572">
    <property type="entry name" value="MEMBRANE COMPONENT OF TRANSPORTER-RELATED"/>
    <property type="match status" value="1"/>
</dbReference>
<dbReference type="GO" id="GO:0005886">
    <property type="term" value="C:plasma membrane"/>
    <property type="evidence" value="ECO:0007669"/>
    <property type="project" value="UniProtKB-SubCell"/>
</dbReference>
<feature type="transmembrane region" description="Helical" evidence="7">
    <location>
        <begin position="303"/>
        <end position="328"/>
    </location>
</feature>
<feature type="transmembrane region" description="Helical" evidence="7">
    <location>
        <begin position="732"/>
        <end position="754"/>
    </location>
</feature>
<feature type="transmembrane region" description="Helical" evidence="7">
    <location>
        <begin position="255"/>
        <end position="282"/>
    </location>
</feature>
<evidence type="ECO:0000256" key="4">
    <source>
        <dbReference type="ARBA" id="ARBA00022989"/>
    </source>
</evidence>
<dbReference type="STRING" id="2017.SAMN05444320_102443"/>
<evidence type="ECO:0000256" key="5">
    <source>
        <dbReference type="ARBA" id="ARBA00023136"/>
    </source>
</evidence>
<accession>A0A1M4YQA8</accession>
<keyword evidence="9" id="KW-0449">Lipoprotein</keyword>
<keyword evidence="10" id="KW-1185">Reference proteome</keyword>
<feature type="domain" description="ABC3 transporter permease C-terminal" evidence="8">
    <location>
        <begin position="259"/>
        <end position="375"/>
    </location>
</feature>
<dbReference type="AlphaFoldDB" id="A0A1M4YQA8"/>
<sequence length="852" mass="88539">MIRLRNISLAARLAWRSLVANRRRSLLLVLLLALPLTLSSTVSVLVSTSSIAPEERRQLAMGTAAARIAIPGVSETATKESALRGADLVRQHIGPDVQPHTELRATLDVASNDRLITATTYGLEAPASPLHTGRFPVVDGHLPVQSDQIALSVSAAERLRAEVGRRVRLGPSDEVTVVGTIVDPTNTQRLWAVSPLDDVVRAAEVSRTTQPWMSWLLPPGARVEARWPVDQGWRVTSRQAAGESDDIVQTEIKGMLFGLLALALGFVALLAGAGFAVIAADARRDLGLLGAVGAEPHHGRRVLTWHGMLVGLAAAAVGTTLGLGVAAVLTSPVSGWFYQLWGPARPSFVLLLSIAGMGVLSAVLSARVAGRRTAGLSVLAALRPRPPATDPRAGYRAVRWAVGCAIAMTASVLLLFLARTEVLVVVAGLSAVAAMAAGCMTITPWLARKASTAGLAVRLAVRSAILTPGRSAALTATLGSVVLVAGIVLTGLGGLTAKMAEDARPVLPMGGAMLNAYSALPEKLVDQVSATLGSQPGFQIRYATLPQAGPIDLDSRSFRCLRQYGPRPGRGDRCVHGSDFPAMPHKAGIVSSEGMRAILGRPLSESEQSAWDSGAAIVLSDDLLVDGMVREFARGATTSRKFPGIVAASIGFFTGSEMPNAYFSPDGAKAVGLASSDQVMWYFPPHERDSQPVIPSKEAQDKATALVKSSVADGGYVYVDRGPPAVEAIGTIYLVAALVVLGLILLIAVIATALGNGELRPEWTTLAAVGAAPRFRRNLSASLAAVTSTMGSAVGLAAVGLIAPAQAQAMQVSLVSGPWLTLMAGCLVAIGASTAAGWLLAPTAAPRAGRAS</sequence>
<feature type="transmembrane region" description="Helical" evidence="7">
    <location>
        <begin position="348"/>
        <end position="369"/>
    </location>
</feature>
<keyword evidence="5 7" id="KW-0472">Membrane</keyword>
<feature type="transmembrane region" description="Helical" evidence="7">
    <location>
        <begin position="783"/>
        <end position="807"/>
    </location>
</feature>
<dbReference type="InterPro" id="IPR050250">
    <property type="entry name" value="Macrolide_Exporter_MacB"/>
</dbReference>
<protein>
    <submittedName>
        <fullName evidence="9">ABC-type transport system, involved in lipoprotein release, permease component</fullName>
    </submittedName>
</protein>
<organism evidence="9 10">
    <name type="scientific">Streptoalloteichus hindustanus</name>
    <dbReference type="NCBI Taxonomy" id="2017"/>
    <lineage>
        <taxon>Bacteria</taxon>
        <taxon>Bacillati</taxon>
        <taxon>Actinomycetota</taxon>
        <taxon>Actinomycetes</taxon>
        <taxon>Pseudonocardiales</taxon>
        <taxon>Pseudonocardiaceae</taxon>
        <taxon>Streptoalloteichus</taxon>
    </lineage>
</organism>
<comment type="similarity">
    <text evidence="6">Belongs to the ABC-4 integral membrane protein family.</text>
</comment>
<evidence type="ECO:0000313" key="10">
    <source>
        <dbReference type="Proteomes" id="UP000184501"/>
    </source>
</evidence>
<evidence type="ECO:0000256" key="6">
    <source>
        <dbReference type="ARBA" id="ARBA00038076"/>
    </source>
</evidence>
<feature type="transmembrane region" description="Helical" evidence="7">
    <location>
        <begin position="819"/>
        <end position="841"/>
    </location>
</feature>
<dbReference type="Pfam" id="PF02687">
    <property type="entry name" value="FtsX"/>
    <property type="match status" value="1"/>
</dbReference>
<evidence type="ECO:0000256" key="2">
    <source>
        <dbReference type="ARBA" id="ARBA00022475"/>
    </source>
</evidence>
<dbReference type="GO" id="GO:0022857">
    <property type="term" value="F:transmembrane transporter activity"/>
    <property type="evidence" value="ECO:0007669"/>
    <property type="project" value="TreeGrafter"/>
</dbReference>